<accession>A0A6L6U9M1</accession>
<evidence type="ECO:0000313" key="2">
    <source>
        <dbReference type="Proteomes" id="UP000478208"/>
    </source>
</evidence>
<sequence>MISIKHTDFYNDVLKVLNYKFGSVFIFKGYVVSEINEGVSFSWESHAQIIVKDVTDFTKCDGSDIVYISNRIYSYSLVPTDWLKFFKNSFHLKGYGVIGYHKMSFVNTVVENLFFKKKIRRFNSLNSAIQWAKSFDIVEA</sequence>
<evidence type="ECO:0000313" key="1">
    <source>
        <dbReference type="EMBL" id="MUU77627.1"/>
    </source>
</evidence>
<organism evidence="1 2">
    <name type="scientific">Winogradskyella endarachnes</name>
    <dbReference type="NCBI Taxonomy" id="2681965"/>
    <lineage>
        <taxon>Bacteria</taxon>
        <taxon>Pseudomonadati</taxon>
        <taxon>Bacteroidota</taxon>
        <taxon>Flavobacteriia</taxon>
        <taxon>Flavobacteriales</taxon>
        <taxon>Flavobacteriaceae</taxon>
        <taxon>Winogradskyella</taxon>
    </lineage>
</organism>
<keyword evidence="2" id="KW-1185">Reference proteome</keyword>
<protein>
    <recommendedName>
        <fullName evidence="3">STAS/SEC14 domain-containing protein</fullName>
    </recommendedName>
</protein>
<name>A0A6L6U9M1_9FLAO</name>
<evidence type="ECO:0008006" key="3">
    <source>
        <dbReference type="Google" id="ProtNLM"/>
    </source>
</evidence>
<dbReference type="Proteomes" id="UP000478208">
    <property type="component" value="Unassembled WGS sequence"/>
</dbReference>
<proteinExistence type="predicted"/>
<dbReference type="EMBL" id="WOWS01000001">
    <property type="protein sequence ID" value="MUU77627.1"/>
    <property type="molecule type" value="Genomic_DNA"/>
</dbReference>
<comment type="caution">
    <text evidence="1">The sequence shown here is derived from an EMBL/GenBank/DDBJ whole genome shotgun (WGS) entry which is preliminary data.</text>
</comment>
<reference evidence="1 2" key="1">
    <citation type="submission" date="2019-12" db="EMBL/GenBank/DDBJ databases">
        <authorList>
            <person name="Li J."/>
        </authorList>
    </citation>
    <scope>NUCLEOTIDE SEQUENCE [LARGE SCALE GENOMIC DNA]</scope>
    <source>
        <strain evidence="1 2">HL2-2</strain>
    </source>
</reference>
<dbReference type="RefSeq" id="WP_157362397.1">
    <property type="nucleotide sequence ID" value="NZ_WOWS01000001.1"/>
</dbReference>
<dbReference type="AlphaFoldDB" id="A0A6L6U9M1"/>
<gene>
    <name evidence="1" type="ORF">GN138_04155</name>
</gene>